<evidence type="ECO:0000256" key="1">
    <source>
        <dbReference type="SAM" id="Phobius"/>
    </source>
</evidence>
<keyword evidence="1" id="KW-1133">Transmembrane helix</keyword>
<keyword evidence="1" id="KW-0472">Membrane</keyword>
<accession>A0A8S5NTE4</accession>
<keyword evidence="1" id="KW-0812">Transmembrane</keyword>
<reference evidence="2" key="1">
    <citation type="journal article" date="2021" name="Proc. Natl. Acad. Sci. U.S.A.">
        <title>A Catalog of Tens of Thousands of Viruses from Human Metagenomes Reveals Hidden Associations with Chronic Diseases.</title>
        <authorList>
            <person name="Tisza M.J."/>
            <person name="Buck C.B."/>
        </authorList>
    </citation>
    <scope>NUCLEOTIDE SEQUENCE</scope>
    <source>
        <strain evidence="2">Ctzc413</strain>
    </source>
</reference>
<name>A0A8S5NTE4_9CAUD</name>
<evidence type="ECO:0000313" key="2">
    <source>
        <dbReference type="EMBL" id="DAD97323.1"/>
    </source>
</evidence>
<dbReference type="EMBL" id="BK015237">
    <property type="protein sequence ID" value="DAD97323.1"/>
    <property type="molecule type" value="Genomic_DNA"/>
</dbReference>
<sequence>MISKDSYKILKLFNKNYSLTDDEIKNLPDDAFSALIDSNYIKRDSLGYPNGYQAEYSDYHITDQGKAYVQSKSKSEWWSNNWIGIVGMIFAFISAFTGIISLLLQLNLL</sequence>
<feature type="transmembrane region" description="Helical" evidence="1">
    <location>
        <begin position="82"/>
        <end position="104"/>
    </location>
</feature>
<organism evidence="2">
    <name type="scientific">Myoviridae sp. ctzc413</name>
    <dbReference type="NCBI Taxonomy" id="2826721"/>
    <lineage>
        <taxon>Viruses</taxon>
        <taxon>Duplodnaviria</taxon>
        <taxon>Heunggongvirae</taxon>
        <taxon>Uroviricota</taxon>
        <taxon>Caudoviricetes</taxon>
    </lineage>
</organism>
<proteinExistence type="predicted"/>
<protein>
    <submittedName>
        <fullName evidence="2">Uncharacterized protein</fullName>
    </submittedName>
</protein>